<keyword evidence="10" id="KW-0997">Cell inner membrane</keyword>
<keyword evidence="8 10" id="KW-1133">Transmembrane helix</keyword>
<feature type="transmembrane region" description="Helical" evidence="10">
    <location>
        <begin position="261"/>
        <end position="279"/>
    </location>
</feature>
<comment type="caution">
    <text evidence="10">Lacks conserved residue(s) required for the propagation of feature annotation.</text>
</comment>
<evidence type="ECO:0000256" key="6">
    <source>
        <dbReference type="ARBA" id="ARBA00022475"/>
    </source>
</evidence>
<evidence type="ECO:0000256" key="7">
    <source>
        <dbReference type="ARBA" id="ARBA00022692"/>
    </source>
</evidence>
<dbReference type="PANTHER" id="PTHR42718">
    <property type="entry name" value="MAJOR FACILITATOR SUPERFAMILY MULTIDRUG TRANSPORTER MFSC"/>
    <property type="match status" value="1"/>
</dbReference>
<evidence type="ECO:0000256" key="10">
    <source>
        <dbReference type="RuleBase" id="RU365088"/>
    </source>
</evidence>
<feature type="transmembrane region" description="Helical" evidence="10">
    <location>
        <begin position="195"/>
        <end position="219"/>
    </location>
</feature>
<dbReference type="SUPFAM" id="SSF103473">
    <property type="entry name" value="MFS general substrate transporter"/>
    <property type="match status" value="1"/>
</dbReference>
<keyword evidence="5 10" id="KW-0813">Transport</keyword>
<dbReference type="InterPro" id="IPR004812">
    <property type="entry name" value="Efflux_drug-R_Bcr/CmlA"/>
</dbReference>
<accession>A0ABP7JTE0</accession>
<dbReference type="EMBL" id="BAABDF010000001">
    <property type="protein sequence ID" value="GAA3853369.1"/>
    <property type="molecule type" value="Genomic_DNA"/>
</dbReference>
<dbReference type="InterPro" id="IPR005829">
    <property type="entry name" value="Sugar_transporter_CS"/>
</dbReference>
<comment type="caution">
    <text evidence="12">The sequence shown here is derived from an EMBL/GenBank/DDBJ whole genome shotgun (WGS) entry which is preliminary data.</text>
</comment>
<evidence type="ECO:0000256" key="5">
    <source>
        <dbReference type="ARBA" id="ARBA00022448"/>
    </source>
</evidence>
<evidence type="ECO:0000313" key="13">
    <source>
        <dbReference type="Proteomes" id="UP001399917"/>
    </source>
</evidence>
<protein>
    <recommendedName>
        <fullName evidence="10">Bcr/CflA family efflux transporter</fullName>
    </recommendedName>
</protein>
<feature type="transmembrane region" description="Helical" evidence="10">
    <location>
        <begin position="60"/>
        <end position="78"/>
    </location>
</feature>
<evidence type="ECO:0000256" key="2">
    <source>
        <dbReference type="ARBA" id="ARBA00004651"/>
    </source>
</evidence>
<comment type="similarity">
    <text evidence="3 10">Belongs to the major facilitator superfamily. Bcr/CmlA family.</text>
</comment>
<keyword evidence="6" id="KW-1003">Cell membrane</keyword>
<feature type="transmembrane region" description="Helical" evidence="10">
    <location>
        <begin position="117"/>
        <end position="139"/>
    </location>
</feature>
<dbReference type="InterPro" id="IPR011701">
    <property type="entry name" value="MFS"/>
</dbReference>
<evidence type="ECO:0000256" key="8">
    <source>
        <dbReference type="ARBA" id="ARBA00022989"/>
    </source>
</evidence>
<dbReference type="InterPro" id="IPR001958">
    <property type="entry name" value="Tet-R_TetA/multi-R_MdtG-like"/>
</dbReference>
<dbReference type="InterPro" id="IPR020846">
    <property type="entry name" value="MFS_dom"/>
</dbReference>
<feature type="domain" description="Major facilitator superfamily (MFS) profile" evidence="11">
    <location>
        <begin position="1"/>
        <end position="379"/>
    </location>
</feature>
<dbReference type="Pfam" id="PF07690">
    <property type="entry name" value="MFS_1"/>
    <property type="match status" value="1"/>
</dbReference>
<evidence type="ECO:0000313" key="12">
    <source>
        <dbReference type="EMBL" id="GAA3853369.1"/>
    </source>
</evidence>
<comment type="similarity">
    <text evidence="4">Belongs to the major facilitator superfamily. TCR/Tet family.</text>
</comment>
<dbReference type="Proteomes" id="UP001399917">
    <property type="component" value="Unassembled WGS sequence"/>
</dbReference>
<evidence type="ECO:0000256" key="9">
    <source>
        <dbReference type="ARBA" id="ARBA00023136"/>
    </source>
</evidence>
<gene>
    <name evidence="12" type="ORF">GCM10022404_00890</name>
</gene>
<keyword evidence="7 10" id="KW-0812">Transmembrane</keyword>
<dbReference type="PROSITE" id="PS00216">
    <property type="entry name" value="SUGAR_TRANSPORT_1"/>
    <property type="match status" value="1"/>
</dbReference>
<evidence type="ECO:0000256" key="1">
    <source>
        <dbReference type="ARBA" id="ARBA00003279"/>
    </source>
</evidence>
<dbReference type="PRINTS" id="PR01035">
    <property type="entry name" value="TCRTETA"/>
</dbReference>
<feature type="transmembrane region" description="Helical" evidence="10">
    <location>
        <begin position="145"/>
        <end position="165"/>
    </location>
</feature>
<dbReference type="PROSITE" id="PS50850">
    <property type="entry name" value="MFS"/>
    <property type="match status" value="1"/>
</dbReference>
<sequence>MAGLSAMALNVFLPALPDMATHFGTDYKVMQLSVGIFLAVNAVLQIIIGPLSDRYGRRPVIMVGTGTFMIATVFAIYAPSIESFLLMRAAQAGIVTGMVLSRAIVRDIAPAESAGSMIAYVTMGMAVVPMLAPTVGGYLSQAFGWQANFWLLLMASGALMVLFYFDLGETAPDSGGRTLSETFRAFPEILTSKRFLGYAFSTAFASGAFFAYLGGAPFVGSTLFGLTEDKLGLYMGAPALGYFFGNFLAGRYSHKVGMNNMVLIGAVIVTAGLLASLALDASGHATAETFFGFMVLLGFGNGMQLPNAIAGSLSVVRPELVGSASGLGGTLMIGGGAILSALAGSVLSEDTGATPLLLIMCAAAFASILAILWVIQREKRLALS</sequence>
<feature type="transmembrane region" description="Helical" evidence="10">
    <location>
        <begin position="27"/>
        <end position="48"/>
    </location>
</feature>
<feature type="transmembrane region" description="Helical" evidence="10">
    <location>
        <begin position="231"/>
        <end position="249"/>
    </location>
</feature>
<dbReference type="InterPro" id="IPR036259">
    <property type="entry name" value="MFS_trans_sf"/>
</dbReference>
<feature type="transmembrane region" description="Helical" evidence="10">
    <location>
        <begin position="353"/>
        <end position="375"/>
    </location>
</feature>
<dbReference type="PANTHER" id="PTHR42718:SF9">
    <property type="entry name" value="MAJOR FACILITATOR SUPERFAMILY MULTIDRUG TRANSPORTER MFSC"/>
    <property type="match status" value="1"/>
</dbReference>
<comment type="function">
    <text evidence="1">Resistance to tetracycline by an active tetracycline efflux. This is an energy-dependent process that decreases the accumulation of the antibiotic in whole cells. This protein functions as a metal-tetracycline/H(+) antiporter.</text>
</comment>
<dbReference type="Gene3D" id="1.20.1720.10">
    <property type="entry name" value="Multidrug resistance protein D"/>
    <property type="match status" value="1"/>
</dbReference>
<feature type="transmembrane region" description="Helical" evidence="10">
    <location>
        <begin position="327"/>
        <end position="347"/>
    </location>
</feature>
<comment type="subcellular location">
    <subcellularLocation>
        <location evidence="10">Cell inner membrane</location>
        <topology evidence="10">Multi-pass membrane protein</topology>
    </subcellularLocation>
    <subcellularLocation>
        <location evidence="2">Cell membrane</location>
        <topology evidence="2">Multi-pass membrane protein</topology>
    </subcellularLocation>
</comment>
<proteinExistence type="inferred from homology"/>
<reference evidence="13" key="1">
    <citation type="journal article" date="2019" name="Int. J. Syst. Evol. Microbiol.">
        <title>The Global Catalogue of Microorganisms (GCM) 10K type strain sequencing project: providing services to taxonomists for standard genome sequencing and annotation.</title>
        <authorList>
            <consortium name="The Broad Institute Genomics Platform"/>
            <consortium name="The Broad Institute Genome Sequencing Center for Infectious Disease"/>
            <person name="Wu L."/>
            <person name="Ma J."/>
        </authorList>
    </citation>
    <scope>NUCLEOTIDE SEQUENCE [LARGE SCALE GENOMIC DNA]</scope>
    <source>
        <strain evidence="13">JCM 17190</strain>
    </source>
</reference>
<evidence type="ECO:0000259" key="11">
    <source>
        <dbReference type="PROSITE" id="PS50850"/>
    </source>
</evidence>
<evidence type="ECO:0000256" key="3">
    <source>
        <dbReference type="ARBA" id="ARBA00006236"/>
    </source>
</evidence>
<keyword evidence="9 10" id="KW-0472">Membrane</keyword>
<organism evidence="12 13">
    <name type="scientific">Celeribacter arenosi</name>
    <dbReference type="NCBI Taxonomy" id="792649"/>
    <lineage>
        <taxon>Bacteria</taxon>
        <taxon>Pseudomonadati</taxon>
        <taxon>Pseudomonadota</taxon>
        <taxon>Alphaproteobacteria</taxon>
        <taxon>Rhodobacterales</taxon>
        <taxon>Roseobacteraceae</taxon>
        <taxon>Celeribacter</taxon>
    </lineage>
</organism>
<dbReference type="CDD" id="cd17320">
    <property type="entry name" value="MFS_MdfA_MDR_like"/>
    <property type="match status" value="1"/>
</dbReference>
<evidence type="ECO:0000256" key="4">
    <source>
        <dbReference type="ARBA" id="ARBA00007520"/>
    </source>
</evidence>
<keyword evidence="13" id="KW-1185">Reference proteome</keyword>
<name>A0ABP7JTE0_9RHOB</name>
<feature type="transmembrane region" description="Helical" evidence="10">
    <location>
        <begin position="84"/>
        <end position="105"/>
    </location>
</feature>
<feature type="transmembrane region" description="Helical" evidence="10">
    <location>
        <begin position="291"/>
        <end position="315"/>
    </location>
</feature>
<dbReference type="NCBIfam" id="TIGR00710">
    <property type="entry name" value="efflux_Bcr_CflA"/>
    <property type="match status" value="1"/>
</dbReference>